<accession>A0A438KR48</accession>
<name>A0A438KR48_VITVI</name>
<comment type="caution">
    <text evidence="1">The sequence shown here is derived from an EMBL/GenBank/DDBJ whole genome shotgun (WGS) entry which is preliminary data.</text>
</comment>
<organism evidence="1 2">
    <name type="scientific">Vitis vinifera</name>
    <name type="common">Grape</name>
    <dbReference type="NCBI Taxonomy" id="29760"/>
    <lineage>
        <taxon>Eukaryota</taxon>
        <taxon>Viridiplantae</taxon>
        <taxon>Streptophyta</taxon>
        <taxon>Embryophyta</taxon>
        <taxon>Tracheophyta</taxon>
        <taxon>Spermatophyta</taxon>
        <taxon>Magnoliopsida</taxon>
        <taxon>eudicotyledons</taxon>
        <taxon>Gunneridae</taxon>
        <taxon>Pentapetalae</taxon>
        <taxon>rosids</taxon>
        <taxon>Vitales</taxon>
        <taxon>Vitaceae</taxon>
        <taxon>Viteae</taxon>
        <taxon>Vitis</taxon>
    </lineage>
</organism>
<dbReference type="AlphaFoldDB" id="A0A438KR48"/>
<proteinExistence type="predicted"/>
<dbReference type="Proteomes" id="UP000288805">
    <property type="component" value="Unassembled WGS sequence"/>
</dbReference>
<dbReference type="EMBL" id="QGNW01000001">
    <property type="protein sequence ID" value="RVX23661.1"/>
    <property type="molecule type" value="Genomic_DNA"/>
</dbReference>
<dbReference type="InterPro" id="IPR027193">
    <property type="entry name" value="Noc4"/>
</dbReference>
<evidence type="ECO:0000313" key="2">
    <source>
        <dbReference type="Proteomes" id="UP000288805"/>
    </source>
</evidence>
<gene>
    <name evidence="1" type="ORF">CK203_000097</name>
</gene>
<dbReference type="PANTHER" id="PTHR12455:SF0">
    <property type="entry name" value="NUCLEOLAR COMPLEX PROTEIN 4 HOMOLOG"/>
    <property type="match status" value="1"/>
</dbReference>
<dbReference type="GO" id="GO:0042254">
    <property type="term" value="P:ribosome biogenesis"/>
    <property type="evidence" value="ECO:0007669"/>
    <property type="project" value="InterPro"/>
</dbReference>
<reference evidence="1 2" key="1">
    <citation type="journal article" date="2018" name="PLoS Genet.">
        <title>Population sequencing reveals clonal diversity and ancestral inbreeding in the grapevine cultivar Chardonnay.</title>
        <authorList>
            <person name="Roach M.J."/>
            <person name="Johnson D.L."/>
            <person name="Bohlmann J."/>
            <person name="van Vuuren H.J."/>
            <person name="Jones S.J."/>
            <person name="Pretorius I.S."/>
            <person name="Schmidt S.A."/>
            <person name="Borneman A.R."/>
        </authorList>
    </citation>
    <scope>NUCLEOTIDE SEQUENCE [LARGE SCALE GENOMIC DNA]</scope>
    <source>
        <strain evidence="2">cv. Chardonnay</strain>
        <tissue evidence="1">Leaf</tissue>
    </source>
</reference>
<dbReference type="PANTHER" id="PTHR12455">
    <property type="entry name" value="NUCLEOLAR COMPLEX PROTEIN 4"/>
    <property type="match status" value="1"/>
</dbReference>
<evidence type="ECO:0000313" key="1">
    <source>
        <dbReference type="EMBL" id="RVX23661.1"/>
    </source>
</evidence>
<protein>
    <submittedName>
        <fullName evidence="1">Uncharacterized protein</fullName>
    </submittedName>
</protein>
<sequence>MASVLSKKQKKREKYTLSDLKTLGNQLLSSRAHVNNLPLLLTFVSPSSPPQHVLETILSLQSFFTIDLPSKPSIHSKTDPELIYRTWLRSKFDDFVKSLIDILTSSTCEETLREVVLDTIMELVKLGNSGRFNSAVYHRFIHSIVYHRFILSIVGSTMSVTFLLDLLESKYFKYIDVRYFTYISLEKITKTLEAKDISDNRTASADEDSKSHSKARLVSLFNFHFHFPTQCGLISLFSFSSPQA</sequence>